<name>A0AAD7AYK0_9AGAR</name>
<protein>
    <submittedName>
        <fullName evidence="1">Uncharacterized protein</fullName>
    </submittedName>
</protein>
<dbReference type="InterPro" id="IPR021109">
    <property type="entry name" value="Peptidase_aspartic_dom_sf"/>
</dbReference>
<organism evidence="1 2">
    <name type="scientific">Roridomyces roridus</name>
    <dbReference type="NCBI Taxonomy" id="1738132"/>
    <lineage>
        <taxon>Eukaryota</taxon>
        <taxon>Fungi</taxon>
        <taxon>Dikarya</taxon>
        <taxon>Basidiomycota</taxon>
        <taxon>Agaricomycotina</taxon>
        <taxon>Agaricomycetes</taxon>
        <taxon>Agaricomycetidae</taxon>
        <taxon>Agaricales</taxon>
        <taxon>Marasmiineae</taxon>
        <taxon>Mycenaceae</taxon>
        <taxon>Roridomyces</taxon>
    </lineage>
</organism>
<keyword evidence="2" id="KW-1185">Reference proteome</keyword>
<accession>A0AAD7AYK0</accession>
<sequence>MDQPTRPSKTIACLSAQIKIGGTLAYALFDSGSNTDAATPEYTKVVKGAQIALDEPVNLQLGCKGSQSQISYGTRVEVGFGGISGFHYFDQVNLDRYDVVIGTPFMNKHGVKLDFETREIRFPNGRVVKAMSSLEDSTLVAERRGPRAPRPTTKVLVPRD</sequence>
<evidence type="ECO:0000313" key="2">
    <source>
        <dbReference type="Proteomes" id="UP001221142"/>
    </source>
</evidence>
<dbReference type="Gene3D" id="2.40.70.10">
    <property type="entry name" value="Acid Proteases"/>
    <property type="match status" value="1"/>
</dbReference>
<dbReference type="EMBL" id="JARKIF010000111">
    <property type="protein sequence ID" value="KAJ7604272.1"/>
    <property type="molecule type" value="Genomic_DNA"/>
</dbReference>
<comment type="caution">
    <text evidence="1">The sequence shown here is derived from an EMBL/GenBank/DDBJ whole genome shotgun (WGS) entry which is preliminary data.</text>
</comment>
<dbReference type="AlphaFoldDB" id="A0AAD7AYK0"/>
<dbReference type="CDD" id="cd00303">
    <property type="entry name" value="retropepsin_like"/>
    <property type="match status" value="1"/>
</dbReference>
<reference evidence="1" key="1">
    <citation type="submission" date="2023-03" db="EMBL/GenBank/DDBJ databases">
        <title>Massive genome expansion in bonnet fungi (Mycena s.s.) driven by repeated elements and novel gene families across ecological guilds.</title>
        <authorList>
            <consortium name="Lawrence Berkeley National Laboratory"/>
            <person name="Harder C.B."/>
            <person name="Miyauchi S."/>
            <person name="Viragh M."/>
            <person name="Kuo A."/>
            <person name="Thoen E."/>
            <person name="Andreopoulos B."/>
            <person name="Lu D."/>
            <person name="Skrede I."/>
            <person name="Drula E."/>
            <person name="Henrissat B."/>
            <person name="Morin E."/>
            <person name="Kohler A."/>
            <person name="Barry K."/>
            <person name="LaButti K."/>
            <person name="Morin E."/>
            <person name="Salamov A."/>
            <person name="Lipzen A."/>
            <person name="Mereny Z."/>
            <person name="Hegedus B."/>
            <person name="Baldrian P."/>
            <person name="Stursova M."/>
            <person name="Weitz H."/>
            <person name="Taylor A."/>
            <person name="Grigoriev I.V."/>
            <person name="Nagy L.G."/>
            <person name="Martin F."/>
            <person name="Kauserud H."/>
        </authorList>
    </citation>
    <scope>NUCLEOTIDE SEQUENCE</scope>
    <source>
        <strain evidence="1">9284</strain>
    </source>
</reference>
<evidence type="ECO:0000313" key="1">
    <source>
        <dbReference type="EMBL" id="KAJ7604272.1"/>
    </source>
</evidence>
<dbReference type="SUPFAM" id="SSF50630">
    <property type="entry name" value="Acid proteases"/>
    <property type="match status" value="1"/>
</dbReference>
<dbReference type="Proteomes" id="UP001221142">
    <property type="component" value="Unassembled WGS sequence"/>
</dbReference>
<gene>
    <name evidence="1" type="ORF">FB45DRAFT_769535</name>
</gene>
<proteinExistence type="predicted"/>